<proteinExistence type="predicted"/>
<dbReference type="Proteomes" id="UP000092024">
    <property type="component" value="Unassembled WGS sequence"/>
</dbReference>
<dbReference type="Gene3D" id="3.40.50.1820">
    <property type="entry name" value="alpha/beta hydrolase"/>
    <property type="match status" value="1"/>
</dbReference>
<gene>
    <name evidence="3" type="ORF">A7K91_10055</name>
</gene>
<dbReference type="STRING" id="1844972.A7K91_10055"/>
<dbReference type="SUPFAM" id="SSF53474">
    <property type="entry name" value="alpha/beta-Hydrolases"/>
    <property type="match status" value="1"/>
</dbReference>
<name>A0A1A5YV06_9BACL</name>
<dbReference type="PANTHER" id="PTHR43798">
    <property type="entry name" value="MONOACYLGLYCEROL LIPASE"/>
    <property type="match status" value="1"/>
</dbReference>
<dbReference type="GO" id="GO:0016020">
    <property type="term" value="C:membrane"/>
    <property type="evidence" value="ECO:0007669"/>
    <property type="project" value="TreeGrafter"/>
</dbReference>
<reference evidence="3 4" key="1">
    <citation type="submission" date="2016-05" db="EMBL/GenBank/DDBJ databases">
        <title>Paenibacillus oryzae. sp. nov., isolated from the rice root.</title>
        <authorList>
            <person name="Zhang J."/>
            <person name="Zhang X."/>
        </authorList>
    </citation>
    <scope>NUCLEOTIDE SEQUENCE [LARGE SCALE GENOMIC DNA]</scope>
    <source>
        <strain evidence="3 4">1DrF-4</strain>
    </source>
</reference>
<dbReference type="AlphaFoldDB" id="A0A1A5YV06"/>
<evidence type="ECO:0000256" key="1">
    <source>
        <dbReference type="ARBA" id="ARBA00022801"/>
    </source>
</evidence>
<dbReference type="InterPro" id="IPR050266">
    <property type="entry name" value="AB_hydrolase_sf"/>
</dbReference>
<dbReference type="InterPro" id="IPR000073">
    <property type="entry name" value="AB_hydrolase_1"/>
</dbReference>
<dbReference type="EMBL" id="LYPA01000017">
    <property type="protein sequence ID" value="OBR69452.1"/>
    <property type="molecule type" value="Genomic_DNA"/>
</dbReference>
<dbReference type="PRINTS" id="PR00111">
    <property type="entry name" value="ABHYDROLASE"/>
</dbReference>
<dbReference type="InterPro" id="IPR029058">
    <property type="entry name" value="AB_hydrolase_fold"/>
</dbReference>
<evidence type="ECO:0000259" key="2">
    <source>
        <dbReference type="Pfam" id="PF00561"/>
    </source>
</evidence>
<evidence type="ECO:0000313" key="4">
    <source>
        <dbReference type="Proteomes" id="UP000092024"/>
    </source>
</evidence>
<organism evidence="3 4">
    <name type="scientific">Paenibacillus oryzae</name>
    <dbReference type="NCBI Taxonomy" id="1844972"/>
    <lineage>
        <taxon>Bacteria</taxon>
        <taxon>Bacillati</taxon>
        <taxon>Bacillota</taxon>
        <taxon>Bacilli</taxon>
        <taxon>Bacillales</taxon>
        <taxon>Paenibacillaceae</taxon>
        <taxon>Paenibacillus</taxon>
    </lineage>
</organism>
<dbReference type="RefSeq" id="WP_068678480.1">
    <property type="nucleotide sequence ID" value="NZ_LYPA01000017.1"/>
</dbReference>
<dbReference type="Pfam" id="PF00561">
    <property type="entry name" value="Abhydrolase_1"/>
    <property type="match status" value="1"/>
</dbReference>
<comment type="caution">
    <text evidence="3">The sequence shown here is derived from an EMBL/GenBank/DDBJ whole genome shotgun (WGS) entry which is preliminary data.</text>
</comment>
<dbReference type="GO" id="GO:0016787">
    <property type="term" value="F:hydrolase activity"/>
    <property type="evidence" value="ECO:0007669"/>
    <property type="project" value="UniProtKB-KW"/>
</dbReference>
<feature type="domain" description="AB hydrolase-1" evidence="2">
    <location>
        <begin position="24"/>
        <end position="251"/>
    </location>
</feature>
<keyword evidence="1" id="KW-0378">Hydrolase</keyword>
<sequence>MNEDHLHVINGTAFHAAIEGEGTPLVLLHGGYSNLAVWDGHVETFAKEFRVLRYDQRGYGKTEAAKAPFSYYQDLKDMMDHFGIQKASLVGSSFGGSAAIDFALAYPDRVEKLVLAAPSVNGTRYPLRLTWQGIKDFMRVKKHGIQRAAEHFMDDAFWQYTIPQDEAGRQKFKELYLANEAFYQEKPSHHRPLKPYAVGRLSEIEHPVLIVEAGRDLAFNQGICRQAHRSIKGSKLVRLEQCGHYPHLESPAEFLDTVLPFLRFS</sequence>
<dbReference type="InterPro" id="IPR000639">
    <property type="entry name" value="Epox_hydrolase-like"/>
</dbReference>
<dbReference type="PRINTS" id="PR00412">
    <property type="entry name" value="EPOXHYDRLASE"/>
</dbReference>
<keyword evidence="4" id="KW-1185">Reference proteome</keyword>
<evidence type="ECO:0000313" key="3">
    <source>
        <dbReference type="EMBL" id="OBR69452.1"/>
    </source>
</evidence>
<accession>A0A1A5YV06</accession>
<protein>
    <recommendedName>
        <fullName evidence="2">AB hydrolase-1 domain-containing protein</fullName>
    </recommendedName>
</protein>
<dbReference type="PANTHER" id="PTHR43798:SF31">
    <property type="entry name" value="AB HYDROLASE SUPERFAMILY PROTEIN YCLE"/>
    <property type="match status" value="1"/>
</dbReference>